<dbReference type="EMBL" id="CCBQ010000011">
    <property type="protein sequence ID" value="CDO92058.1"/>
    <property type="molecule type" value="Genomic_DNA"/>
</dbReference>
<dbReference type="GO" id="GO:0005758">
    <property type="term" value="C:mitochondrial intermembrane space"/>
    <property type="evidence" value="ECO:0007669"/>
    <property type="project" value="UniProtKB-SubCell"/>
</dbReference>
<dbReference type="Proteomes" id="UP000031516">
    <property type="component" value="Unassembled WGS sequence"/>
</dbReference>
<dbReference type="InterPro" id="IPR007863">
    <property type="entry name" value="Peptidase_M16_C"/>
</dbReference>
<comment type="subcellular location">
    <subcellularLocation>
        <location evidence="3">Mitochondrion intermembrane space</location>
    </subcellularLocation>
    <subcellularLocation>
        <location evidence="2">Mitochondrion matrix</location>
    </subcellularLocation>
</comment>
<dbReference type="FunFam" id="3.30.830.10:FF:000013">
    <property type="entry name" value="Mitochondrial presequence protease"/>
    <property type="match status" value="1"/>
</dbReference>
<dbReference type="PANTHER" id="PTHR43016:SF13">
    <property type="entry name" value="PRESEQUENCE PROTEASE, MITOCHONDRIAL"/>
    <property type="match status" value="1"/>
</dbReference>
<evidence type="ECO:0000256" key="7">
    <source>
        <dbReference type="ARBA" id="ARBA00022670"/>
    </source>
</evidence>
<organism evidence="17 18">
    <name type="scientific">Kluyveromyces dobzhanskii CBS 2104</name>
    <dbReference type="NCBI Taxonomy" id="1427455"/>
    <lineage>
        <taxon>Eukaryota</taxon>
        <taxon>Fungi</taxon>
        <taxon>Dikarya</taxon>
        <taxon>Ascomycota</taxon>
        <taxon>Saccharomycotina</taxon>
        <taxon>Saccharomycetes</taxon>
        <taxon>Saccharomycetales</taxon>
        <taxon>Saccharomycetaceae</taxon>
        <taxon>Kluyveromyces</taxon>
    </lineage>
</organism>
<proteinExistence type="inferred from homology"/>
<evidence type="ECO:0000256" key="12">
    <source>
        <dbReference type="ARBA" id="ARBA00023049"/>
    </source>
</evidence>
<dbReference type="Pfam" id="PF05193">
    <property type="entry name" value="Peptidase_M16_C"/>
    <property type="match status" value="1"/>
</dbReference>
<dbReference type="GO" id="GO:0005759">
    <property type="term" value="C:mitochondrial matrix"/>
    <property type="evidence" value="ECO:0007669"/>
    <property type="project" value="UniProtKB-SubCell"/>
</dbReference>
<dbReference type="AlphaFoldDB" id="A0A0A8KZN9"/>
<reference evidence="17 18" key="1">
    <citation type="submission" date="2014-03" db="EMBL/GenBank/DDBJ databases">
        <title>The genome of Kluyveromyces dobzhanskii.</title>
        <authorList>
            <person name="Nystedt B."/>
            <person name="Astrom S."/>
        </authorList>
    </citation>
    <scope>NUCLEOTIDE SEQUENCE [LARGE SCALE GENOMIC DNA]</scope>
    <source>
        <strain evidence="17 18">CBS 2104</strain>
    </source>
</reference>
<dbReference type="Pfam" id="PF22516">
    <property type="entry name" value="PreP_C"/>
    <property type="match status" value="1"/>
</dbReference>
<evidence type="ECO:0000313" key="18">
    <source>
        <dbReference type="Proteomes" id="UP000031516"/>
    </source>
</evidence>
<evidence type="ECO:0000313" key="17">
    <source>
        <dbReference type="EMBL" id="CDO92058.1"/>
    </source>
</evidence>
<gene>
    <name evidence="17" type="ORF">KLDO_g387</name>
</gene>
<protein>
    <recommendedName>
        <fullName evidence="6">Presequence protease, mitochondrial</fullName>
    </recommendedName>
    <alternativeName>
        <fullName evidence="14">Pitrilysin metalloproteinase</fullName>
    </alternativeName>
</protein>
<dbReference type="InterPro" id="IPR011765">
    <property type="entry name" value="Pept_M16_N"/>
</dbReference>
<evidence type="ECO:0000256" key="3">
    <source>
        <dbReference type="ARBA" id="ARBA00004569"/>
    </source>
</evidence>
<dbReference type="InterPro" id="IPR011249">
    <property type="entry name" value="Metalloenz_LuxS/M16"/>
</dbReference>
<keyword evidence="7" id="KW-0645">Protease</keyword>
<comment type="similarity">
    <text evidence="4">Belongs to the peptidase M16 family. PreP subfamily.</text>
</comment>
<comment type="caution">
    <text evidence="17">The sequence shown here is derived from an EMBL/GenBank/DDBJ whole genome shotgun (WGS) entry which is preliminary data.</text>
</comment>
<dbReference type="InterPro" id="IPR013578">
    <property type="entry name" value="Peptidase_M16C_assoc"/>
</dbReference>
<name>A0A0A8KZN9_9SACH</name>
<comment type="function">
    <text evidence="15">Degrades mitochondrial transit peptides after their cleavage in the intermembrane space or in the matrix, and presequence peptides; clearance of these peptides is required to keep the presequence processing machinery running. Preferentially cleaves the N-terminal side of paired basic amino acid residues. Also degrades other unstructured peptides. May function as an ATP-dependent peptidase as opposed to a metalloendopeptidase.</text>
</comment>
<evidence type="ECO:0000256" key="14">
    <source>
        <dbReference type="ARBA" id="ARBA00034552"/>
    </source>
</evidence>
<dbReference type="GO" id="GO:0016485">
    <property type="term" value="P:protein processing"/>
    <property type="evidence" value="ECO:0007669"/>
    <property type="project" value="TreeGrafter"/>
</dbReference>
<dbReference type="InterPro" id="IPR055130">
    <property type="entry name" value="PreP_C"/>
</dbReference>
<dbReference type="FunFam" id="3.30.830.10:FF:000011">
    <property type="entry name" value="Presequence protease, mitochondrial"/>
    <property type="match status" value="1"/>
</dbReference>
<dbReference type="MEROPS" id="M16.013"/>
<feature type="domain" description="Peptidase M16C associated" evidence="16">
    <location>
        <begin position="477"/>
        <end position="721"/>
    </location>
</feature>
<evidence type="ECO:0000256" key="15">
    <source>
        <dbReference type="ARBA" id="ARBA00045897"/>
    </source>
</evidence>
<dbReference type="Pfam" id="PF00675">
    <property type="entry name" value="Peptidase_M16"/>
    <property type="match status" value="1"/>
</dbReference>
<sequence length="982" mass="111390">MFQIRRYTTSYAQSRVLKKYPVGGVLHGYEVKRVLPIPELKLTAVDLLHDRTGSQHLHIDRDDSNNVFSIGFKTNPPNSTGVPHILEHTTLCGSHKYPVRDPFFKMLNRSLANFMNAMTGHDYTFYPFATTNASDFSNLRDVYLDATLNPLLNQQDFLQEGWRLEHTKVDDPASDIIFKGVVYNEMKGQVSNANYYFWIKFQESYYPSLNNSGGDPTKMTDLQYEDLINFHKNNYHPSNAKTFTYGNFDLNNTLQRLNKEYQGYGKRPSKKQELLPIHLKEDVAVETEGQVDPMLPADKQMKTSMTWICGKPEDTYQTFLLKVLGNLLLDGHSSPFYQKLIESGLAYDFSVNTGVESQTAANFITIGVQGCDDVASIYEVINKVWKDVLEEPFENSRIQAIIQQLELSKKDQKSDFGLQLLYSVLPGWVNKTDPFDSLVFDEILQRFQEDWATHGDSLLKDLIKEFIISKPVFKFTMKGSETFSQQLDTEEQNRLQSKLKTLDEGDRKVIFERGKHLQNLQDLKEDLSCLPSLQISAIPRDAKAYPVTEKANVLNRITDTNGITYVRGKRLLNHHIPRELYPFLPLYADALTSLGTSSKDFSAIEEQIKLHTGGISTRVSVNPDAQTGKPMLLFHVDGWALNSKTGHIFDFWKKLLCDTDFQKHKEKLKVLIRSLASSNTASVAETGHAFAHNFSAAHLSVTKAINESLNGIEQLQLINKLSQYLDDEALFEKEIVSKLIELQSYVNGSSDMKFMVTSDSQLQNDKVHGQIQGFLNSLPQHSKSCNFNSEDYSMLKDPGKPTLLQFPFQVHYTAKCYRGVSYTHPDGAKLQVLSNMLTHKYLHREIREKGGAYGGGATYSALDGTFSFYSYRDPHALNSLSTFGGVSDFILHKSSWGEADLNEAKLSIFQQVDAPMSAKNEGSVLFHYDVTDEMRQQRREQLLDVNLHDIHHVAEKYLNQSNSVSSVVGPEIPNFDALVQTV</sequence>
<dbReference type="FunFam" id="3.30.830.10:FF:000009">
    <property type="entry name" value="Presequence protease, mitochondrial"/>
    <property type="match status" value="1"/>
</dbReference>
<evidence type="ECO:0000256" key="5">
    <source>
        <dbReference type="ARBA" id="ARBA00011853"/>
    </source>
</evidence>
<accession>A0A0A8KZN9</accession>
<keyword evidence="13" id="KW-0496">Mitochondrion</keyword>
<dbReference type="PANTHER" id="PTHR43016">
    <property type="entry name" value="PRESEQUENCE PROTEASE"/>
    <property type="match status" value="1"/>
</dbReference>
<dbReference type="SUPFAM" id="SSF63411">
    <property type="entry name" value="LuxS/MPP-like metallohydrolase"/>
    <property type="match status" value="4"/>
</dbReference>
<keyword evidence="18" id="KW-1185">Reference proteome</keyword>
<evidence type="ECO:0000256" key="6">
    <source>
        <dbReference type="ARBA" id="ARBA00020167"/>
    </source>
</evidence>
<keyword evidence="8" id="KW-0479">Metal-binding</keyword>
<evidence type="ECO:0000256" key="13">
    <source>
        <dbReference type="ARBA" id="ARBA00023128"/>
    </source>
</evidence>
<evidence type="ECO:0000256" key="10">
    <source>
        <dbReference type="ARBA" id="ARBA00022833"/>
    </source>
</evidence>
<evidence type="ECO:0000256" key="9">
    <source>
        <dbReference type="ARBA" id="ARBA00022801"/>
    </source>
</evidence>
<evidence type="ECO:0000256" key="2">
    <source>
        <dbReference type="ARBA" id="ARBA00004305"/>
    </source>
</evidence>
<dbReference type="Pfam" id="PF08367">
    <property type="entry name" value="M16C_assoc"/>
    <property type="match status" value="1"/>
</dbReference>
<dbReference type="Gene3D" id="3.30.830.10">
    <property type="entry name" value="Metalloenzyme, LuxS/M16 peptidase-like"/>
    <property type="match status" value="4"/>
</dbReference>
<dbReference type="GO" id="GO:0004222">
    <property type="term" value="F:metalloendopeptidase activity"/>
    <property type="evidence" value="ECO:0007669"/>
    <property type="project" value="TreeGrafter"/>
</dbReference>
<dbReference type="OrthoDB" id="10250783at2759"/>
<evidence type="ECO:0000256" key="8">
    <source>
        <dbReference type="ARBA" id="ARBA00022723"/>
    </source>
</evidence>
<keyword evidence="10" id="KW-0862">Zinc</keyword>
<comment type="cofactor">
    <cofactor evidence="1">
        <name>Zn(2+)</name>
        <dbReference type="ChEBI" id="CHEBI:29105"/>
    </cofactor>
</comment>
<keyword evidence="9" id="KW-0378">Hydrolase</keyword>
<evidence type="ECO:0000256" key="11">
    <source>
        <dbReference type="ARBA" id="ARBA00022946"/>
    </source>
</evidence>
<evidence type="ECO:0000256" key="1">
    <source>
        <dbReference type="ARBA" id="ARBA00001947"/>
    </source>
</evidence>
<evidence type="ECO:0000256" key="4">
    <source>
        <dbReference type="ARBA" id="ARBA00007575"/>
    </source>
</evidence>
<dbReference type="GO" id="GO:0046872">
    <property type="term" value="F:metal ion binding"/>
    <property type="evidence" value="ECO:0007669"/>
    <property type="project" value="UniProtKB-KW"/>
</dbReference>
<keyword evidence="12" id="KW-0482">Metalloprotease</keyword>
<comment type="subunit">
    <text evidence="5">Monomer and homodimer; homodimerization is induced by binding of the substrate.</text>
</comment>
<dbReference type="SMART" id="SM01264">
    <property type="entry name" value="M16C_associated"/>
    <property type="match status" value="1"/>
</dbReference>
<evidence type="ECO:0000259" key="16">
    <source>
        <dbReference type="SMART" id="SM01264"/>
    </source>
</evidence>
<keyword evidence="11" id="KW-0809">Transit peptide</keyword>